<reference evidence="5" key="2">
    <citation type="submission" date="2021-04" db="EMBL/GenBank/DDBJ databases">
        <authorList>
            <person name="Gilroy R."/>
        </authorList>
    </citation>
    <scope>NUCLEOTIDE SEQUENCE</scope>
    <source>
        <strain evidence="5">ChiHjej12B11-9795</strain>
    </source>
</reference>
<sequence>MRTNSLSFWIIMFLLCATQYLAAQVPDKIKVACIGNSITYGYGLDNPDKESYPARLQEMLGNNYDVKNFGKSGATLLNKGHRPYKDQEEFQKAMEFAGDIAVIHLGVNDTDPRDWPDYRDYFVADYLALIDSCRKANPKVRVIVCRLTPIWDRHPRFESSTRDWEDEIQQAIETVAQTAQVQLTDLHEALYAYPHYFPDAIHPNTQGAQILAQTVYSAITGDFGGLKLSPLYSDNMVLQHNCPIQIQGTDNAGEKITVRIGNQTHTTITGTDGHWSVTLRPLTANDNYTLAISDSKQKVTYHHVAAGEVWLCSGQSNMEFQLQQATTGPKDIPLSDNENIRLFDMKANWQTDNKAWTATALDSINQLQYYQKTKWSQCTPKTSATFSAIAYYFGKTLYDSLQVPIGLICNAIGGSPTEAWIDRSTIEHQIPGLLHNWPHNDYIQKWVGERALTNMKNSHNKLQRHPYAPCYLFETGIRPLQQFPIRGVIWYQGESNAHNVNVHRKLFKWLVASWRSYWEKPDMPFYYVQLSSLNRPSWTWFRDSQRLLMQEIPYTGMAVSSDKGDSLDVHPRDKKAIGERLARWALHCDYGYNLTPSGPLIRSARLARSNQVILDFDYSQGLRTSDGKAPSCFEIAEVDGLYQPATATIQGNQIILWSEQIRHPRFVRYGWQPFTRANLINEEGLPASTFRTEISR</sequence>
<organism evidence="5 6">
    <name type="scientific">Candidatus Bacteroides avicola</name>
    <dbReference type="NCBI Taxonomy" id="2838468"/>
    <lineage>
        <taxon>Bacteria</taxon>
        <taxon>Pseudomonadati</taxon>
        <taxon>Bacteroidota</taxon>
        <taxon>Bacteroidia</taxon>
        <taxon>Bacteroidales</taxon>
        <taxon>Bacteroidaceae</taxon>
        <taxon>Bacteroides</taxon>
    </lineage>
</organism>
<evidence type="ECO:0000259" key="4">
    <source>
        <dbReference type="Pfam" id="PF13472"/>
    </source>
</evidence>
<dbReference type="AlphaFoldDB" id="A0A9D2HXP4"/>
<evidence type="ECO:0000256" key="1">
    <source>
        <dbReference type="ARBA" id="ARBA00022801"/>
    </source>
</evidence>
<protein>
    <submittedName>
        <fullName evidence="5">Sialate O-acetylesterase</fullName>
    </submittedName>
</protein>
<dbReference type="Pfam" id="PF03629">
    <property type="entry name" value="SASA"/>
    <property type="match status" value="1"/>
</dbReference>
<dbReference type="InterPro" id="IPR013830">
    <property type="entry name" value="SGNH_hydro"/>
</dbReference>
<dbReference type="GO" id="GO:0005975">
    <property type="term" value="P:carbohydrate metabolic process"/>
    <property type="evidence" value="ECO:0007669"/>
    <property type="project" value="TreeGrafter"/>
</dbReference>
<dbReference type="InterPro" id="IPR039329">
    <property type="entry name" value="SIAE"/>
</dbReference>
<dbReference type="Proteomes" id="UP000823862">
    <property type="component" value="Unassembled WGS sequence"/>
</dbReference>
<dbReference type="InterPro" id="IPR005181">
    <property type="entry name" value="SASA"/>
</dbReference>
<dbReference type="Gene3D" id="2.60.40.10">
    <property type="entry name" value="Immunoglobulins"/>
    <property type="match status" value="1"/>
</dbReference>
<dbReference type="EMBL" id="DWZI01000043">
    <property type="protein sequence ID" value="HJA86261.1"/>
    <property type="molecule type" value="Genomic_DNA"/>
</dbReference>
<feature type="domain" description="SGNH hydrolase-type esterase" evidence="4">
    <location>
        <begin position="33"/>
        <end position="210"/>
    </location>
</feature>
<keyword evidence="1" id="KW-0378">Hydrolase</keyword>
<evidence type="ECO:0000313" key="6">
    <source>
        <dbReference type="Proteomes" id="UP000823862"/>
    </source>
</evidence>
<feature type="domain" description="Sialate O-acetylesterase" evidence="3">
    <location>
        <begin position="308"/>
        <end position="584"/>
    </location>
</feature>
<reference evidence="5" key="1">
    <citation type="journal article" date="2021" name="PeerJ">
        <title>Extensive microbial diversity within the chicken gut microbiome revealed by metagenomics and culture.</title>
        <authorList>
            <person name="Gilroy R."/>
            <person name="Ravi A."/>
            <person name="Getino M."/>
            <person name="Pursley I."/>
            <person name="Horton D.L."/>
            <person name="Alikhan N.F."/>
            <person name="Baker D."/>
            <person name="Gharbi K."/>
            <person name="Hall N."/>
            <person name="Watson M."/>
            <person name="Adriaenssens E.M."/>
            <person name="Foster-Nyarko E."/>
            <person name="Jarju S."/>
            <person name="Secka A."/>
            <person name="Antonio M."/>
            <person name="Oren A."/>
            <person name="Chaudhuri R.R."/>
            <person name="La Ragione R."/>
            <person name="Hildebrand F."/>
            <person name="Pallen M.J."/>
        </authorList>
    </citation>
    <scope>NUCLEOTIDE SEQUENCE</scope>
    <source>
        <strain evidence="5">ChiHjej12B11-9795</strain>
    </source>
</reference>
<evidence type="ECO:0000313" key="5">
    <source>
        <dbReference type="EMBL" id="HJA86261.1"/>
    </source>
</evidence>
<dbReference type="PANTHER" id="PTHR22901:SF0">
    <property type="entry name" value="SIALATE O-ACETYLESTERASE"/>
    <property type="match status" value="1"/>
</dbReference>
<comment type="caution">
    <text evidence="5">The sequence shown here is derived from an EMBL/GenBank/DDBJ whole genome shotgun (WGS) entry which is preliminary data.</text>
</comment>
<evidence type="ECO:0000256" key="2">
    <source>
        <dbReference type="SAM" id="SignalP"/>
    </source>
</evidence>
<dbReference type="SUPFAM" id="SSF52266">
    <property type="entry name" value="SGNH hydrolase"/>
    <property type="match status" value="2"/>
</dbReference>
<proteinExistence type="predicted"/>
<name>A0A9D2HXP4_9BACE</name>
<dbReference type="InterPro" id="IPR013783">
    <property type="entry name" value="Ig-like_fold"/>
</dbReference>
<dbReference type="InterPro" id="IPR036514">
    <property type="entry name" value="SGNH_hydro_sf"/>
</dbReference>
<gene>
    <name evidence="5" type="ORF">H9950_08770</name>
</gene>
<dbReference type="Pfam" id="PF13472">
    <property type="entry name" value="Lipase_GDSL_2"/>
    <property type="match status" value="1"/>
</dbReference>
<accession>A0A9D2HXP4</accession>
<evidence type="ECO:0000259" key="3">
    <source>
        <dbReference type="Pfam" id="PF03629"/>
    </source>
</evidence>
<keyword evidence="2" id="KW-0732">Signal</keyword>
<dbReference type="GO" id="GO:0001681">
    <property type="term" value="F:sialate O-acetylesterase activity"/>
    <property type="evidence" value="ECO:0007669"/>
    <property type="project" value="InterPro"/>
</dbReference>
<dbReference type="Gene3D" id="3.40.50.1110">
    <property type="entry name" value="SGNH hydrolase"/>
    <property type="match status" value="2"/>
</dbReference>
<dbReference type="PANTHER" id="PTHR22901">
    <property type="entry name" value="SIALATE O-ACETYLESTERASE"/>
    <property type="match status" value="1"/>
</dbReference>
<feature type="signal peptide" evidence="2">
    <location>
        <begin position="1"/>
        <end position="22"/>
    </location>
</feature>
<feature type="chain" id="PRO_5039457506" evidence="2">
    <location>
        <begin position="23"/>
        <end position="696"/>
    </location>
</feature>